<keyword evidence="1" id="KW-0472">Membrane</keyword>
<keyword evidence="1" id="KW-0812">Transmembrane</keyword>
<name>A0AA37VT91_9GAMM</name>
<sequence length="106" mass="12695">MSQLLAYLSLCVKSPTLMHRLWSRKYGNTLWIFALIPVIAYWPTPQFWLDANFYQLCTVIAAFVWVLVQWEAVKYWWLELSQVQRSFFQSCSKSQQLAWLAQRLSR</sequence>
<dbReference type="EMBL" id="BSNC01000002">
    <property type="protein sequence ID" value="GLP95259.1"/>
    <property type="molecule type" value="Genomic_DNA"/>
</dbReference>
<dbReference type="AlphaFoldDB" id="A0AA37VT91"/>
<gene>
    <name evidence="2" type="ORF">GCM10007895_05650</name>
</gene>
<evidence type="ECO:0000313" key="3">
    <source>
        <dbReference type="Proteomes" id="UP001161422"/>
    </source>
</evidence>
<evidence type="ECO:0000313" key="2">
    <source>
        <dbReference type="EMBL" id="GLP95259.1"/>
    </source>
</evidence>
<organism evidence="2 3">
    <name type="scientific">Paraferrimonas sedimenticola</name>
    <dbReference type="NCBI Taxonomy" id="375674"/>
    <lineage>
        <taxon>Bacteria</taxon>
        <taxon>Pseudomonadati</taxon>
        <taxon>Pseudomonadota</taxon>
        <taxon>Gammaproteobacteria</taxon>
        <taxon>Alteromonadales</taxon>
        <taxon>Ferrimonadaceae</taxon>
        <taxon>Paraferrimonas</taxon>
    </lineage>
</organism>
<dbReference type="RefSeq" id="WP_095506588.1">
    <property type="nucleotide sequence ID" value="NZ_BSNC01000002.1"/>
</dbReference>
<keyword evidence="3" id="KW-1185">Reference proteome</keyword>
<comment type="caution">
    <text evidence="2">The sequence shown here is derived from an EMBL/GenBank/DDBJ whole genome shotgun (WGS) entry which is preliminary data.</text>
</comment>
<keyword evidence="1" id="KW-1133">Transmembrane helix</keyword>
<feature type="transmembrane region" description="Helical" evidence="1">
    <location>
        <begin position="26"/>
        <end position="45"/>
    </location>
</feature>
<feature type="transmembrane region" description="Helical" evidence="1">
    <location>
        <begin position="51"/>
        <end position="68"/>
    </location>
</feature>
<protein>
    <submittedName>
        <fullName evidence="2">Uncharacterized protein</fullName>
    </submittedName>
</protein>
<proteinExistence type="predicted"/>
<reference evidence="2" key="2">
    <citation type="submission" date="2023-01" db="EMBL/GenBank/DDBJ databases">
        <title>Draft genome sequence of Paraferrimonas sedimenticola strain NBRC 101628.</title>
        <authorList>
            <person name="Sun Q."/>
            <person name="Mori K."/>
        </authorList>
    </citation>
    <scope>NUCLEOTIDE SEQUENCE</scope>
    <source>
        <strain evidence="2">NBRC 101628</strain>
    </source>
</reference>
<evidence type="ECO:0000256" key="1">
    <source>
        <dbReference type="SAM" id="Phobius"/>
    </source>
</evidence>
<dbReference type="Proteomes" id="UP001161422">
    <property type="component" value="Unassembled WGS sequence"/>
</dbReference>
<accession>A0AA37VT91</accession>
<reference evidence="2" key="1">
    <citation type="journal article" date="2014" name="Int. J. Syst. Evol. Microbiol.">
        <title>Complete genome sequence of Corynebacterium casei LMG S-19264T (=DSM 44701T), isolated from a smear-ripened cheese.</title>
        <authorList>
            <consortium name="US DOE Joint Genome Institute (JGI-PGF)"/>
            <person name="Walter F."/>
            <person name="Albersmeier A."/>
            <person name="Kalinowski J."/>
            <person name="Ruckert C."/>
        </authorList>
    </citation>
    <scope>NUCLEOTIDE SEQUENCE</scope>
    <source>
        <strain evidence="2">NBRC 101628</strain>
    </source>
</reference>